<dbReference type="NCBIfam" id="NF001531">
    <property type="entry name" value="PRK00364.2-2"/>
    <property type="match status" value="1"/>
</dbReference>
<dbReference type="Pfam" id="PF00166">
    <property type="entry name" value="Cpn10"/>
    <property type="match status" value="1"/>
</dbReference>
<gene>
    <name evidence="3" type="primary">groES</name>
    <name evidence="3" type="synonym">groS</name>
    <name evidence="5" type="ORF">GF359_10150</name>
</gene>
<dbReference type="GO" id="GO:0005737">
    <property type="term" value="C:cytoplasm"/>
    <property type="evidence" value="ECO:0007669"/>
    <property type="project" value="UniProtKB-SubCell"/>
</dbReference>
<dbReference type="NCBIfam" id="NF001533">
    <property type="entry name" value="PRK00364.2-4"/>
    <property type="match status" value="1"/>
</dbReference>
<keyword evidence="2 3" id="KW-0143">Chaperone</keyword>
<dbReference type="GO" id="GO:0051082">
    <property type="term" value="F:unfolded protein binding"/>
    <property type="evidence" value="ECO:0007669"/>
    <property type="project" value="TreeGrafter"/>
</dbReference>
<proteinExistence type="inferred from homology"/>
<dbReference type="InterPro" id="IPR037124">
    <property type="entry name" value="Chaperonin_GroES_sf"/>
</dbReference>
<dbReference type="FunFam" id="2.30.33.40:FF:000001">
    <property type="entry name" value="10 kDa chaperonin"/>
    <property type="match status" value="1"/>
</dbReference>
<dbReference type="AlphaFoldDB" id="A0A9D5QDZ2"/>
<dbReference type="Gene3D" id="2.30.33.40">
    <property type="entry name" value="GroES chaperonin"/>
    <property type="match status" value="1"/>
</dbReference>
<evidence type="ECO:0000256" key="2">
    <source>
        <dbReference type="ARBA" id="ARBA00023186"/>
    </source>
</evidence>
<dbReference type="SUPFAM" id="SSF50129">
    <property type="entry name" value="GroES-like"/>
    <property type="match status" value="1"/>
</dbReference>
<dbReference type="PANTHER" id="PTHR10772">
    <property type="entry name" value="10 KDA HEAT SHOCK PROTEIN"/>
    <property type="match status" value="1"/>
</dbReference>
<dbReference type="Proteomes" id="UP000630660">
    <property type="component" value="Unassembled WGS sequence"/>
</dbReference>
<keyword evidence="3" id="KW-0963">Cytoplasm</keyword>
<evidence type="ECO:0000313" key="6">
    <source>
        <dbReference type="Proteomes" id="UP000630660"/>
    </source>
</evidence>
<organism evidence="5 6">
    <name type="scientific">candidate division WOR-3 bacterium</name>
    <dbReference type="NCBI Taxonomy" id="2052148"/>
    <lineage>
        <taxon>Bacteria</taxon>
        <taxon>Bacteria division WOR-3</taxon>
    </lineage>
</organism>
<evidence type="ECO:0000256" key="1">
    <source>
        <dbReference type="ARBA" id="ARBA00006975"/>
    </source>
</evidence>
<evidence type="ECO:0000313" key="5">
    <source>
        <dbReference type="EMBL" id="MBD3365562.1"/>
    </source>
</evidence>
<protein>
    <recommendedName>
        <fullName evidence="3">Co-chaperonin GroES</fullName>
    </recommendedName>
    <alternativeName>
        <fullName evidence="3">10 kDa chaperonin</fullName>
    </alternativeName>
    <alternativeName>
        <fullName evidence="3">Chaperonin-10</fullName>
        <shortName evidence="3">Cpn10</shortName>
    </alternativeName>
</protein>
<evidence type="ECO:0000256" key="4">
    <source>
        <dbReference type="RuleBase" id="RU000535"/>
    </source>
</evidence>
<dbReference type="InterPro" id="IPR011032">
    <property type="entry name" value="GroES-like_sf"/>
</dbReference>
<dbReference type="EMBL" id="WJKJ01000336">
    <property type="protein sequence ID" value="MBD3365562.1"/>
    <property type="molecule type" value="Genomic_DNA"/>
</dbReference>
<comment type="function">
    <text evidence="3 4">Together with the chaperonin GroEL, plays an essential role in assisting protein folding. The GroEL-GroES system forms a nano-cage that allows encapsulation of the non-native substrate proteins and provides a physical environment optimized to promote and accelerate protein folding. GroES binds to the apical surface of the GroEL ring, thereby capping the opening of the GroEL channel.</text>
</comment>
<dbReference type="GO" id="GO:0051087">
    <property type="term" value="F:protein-folding chaperone binding"/>
    <property type="evidence" value="ECO:0007669"/>
    <property type="project" value="TreeGrafter"/>
</dbReference>
<dbReference type="NCBIfam" id="NF001527">
    <property type="entry name" value="PRK00364.1-2"/>
    <property type="match status" value="1"/>
</dbReference>
<reference evidence="5" key="1">
    <citation type="submission" date="2019-11" db="EMBL/GenBank/DDBJ databases">
        <title>Microbial mats filling the niche in hypersaline microbial mats.</title>
        <authorList>
            <person name="Wong H.L."/>
            <person name="Macleod F.I."/>
            <person name="White R.A. III"/>
            <person name="Burns B.P."/>
        </authorList>
    </citation>
    <scope>NUCLEOTIDE SEQUENCE</scope>
    <source>
        <strain evidence="5">Bin_327</strain>
    </source>
</reference>
<dbReference type="PROSITE" id="PS00681">
    <property type="entry name" value="CHAPERONINS_CPN10"/>
    <property type="match status" value="1"/>
</dbReference>
<comment type="similarity">
    <text evidence="1 3 4">Belongs to the GroES chaperonin family.</text>
</comment>
<comment type="subcellular location">
    <subcellularLocation>
        <location evidence="3">Cytoplasm</location>
    </subcellularLocation>
</comment>
<sequence>MKIKPLQDRILVERVEEEETVGGIIIPDTAKEKPQKGKVIEVGPGRKDDSGKQITLGLKSGDTVLFNKYAGTEIKVEGKEYLLMREDDVMALVE</sequence>
<dbReference type="NCBIfam" id="NF001534">
    <property type="entry name" value="PRK00364.2-5"/>
    <property type="match status" value="1"/>
</dbReference>
<dbReference type="PRINTS" id="PR00297">
    <property type="entry name" value="CHAPERONIN10"/>
</dbReference>
<name>A0A9D5QDZ2_UNCW3</name>
<comment type="caution">
    <text evidence="5">The sequence shown here is derived from an EMBL/GenBank/DDBJ whole genome shotgun (WGS) entry which is preliminary data.</text>
</comment>
<dbReference type="CDD" id="cd00320">
    <property type="entry name" value="cpn10"/>
    <property type="match status" value="1"/>
</dbReference>
<accession>A0A9D5QDZ2</accession>
<dbReference type="PANTHER" id="PTHR10772:SF58">
    <property type="entry name" value="CO-CHAPERONIN GROES"/>
    <property type="match status" value="1"/>
</dbReference>
<evidence type="ECO:0000256" key="3">
    <source>
        <dbReference type="HAMAP-Rule" id="MF_00580"/>
    </source>
</evidence>
<dbReference type="InterPro" id="IPR020818">
    <property type="entry name" value="Chaperonin_GroES"/>
</dbReference>
<dbReference type="GO" id="GO:0044183">
    <property type="term" value="F:protein folding chaperone"/>
    <property type="evidence" value="ECO:0007669"/>
    <property type="project" value="InterPro"/>
</dbReference>
<dbReference type="HAMAP" id="MF_00580">
    <property type="entry name" value="CH10"/>
    <property type="match status" value="1"/>
</dbReference>
<dbReference type="GO" id="GO:0005524">
    <property type="term" value="F:ATP binding"/>
    <property type="evidence" value="ECO:0007669"/>
    <property type="project" value="InterPro"/>
</dbReference>
<comment type="subunit">
    <text evidence="3">Heptamer of 7 subunits arranged in a ring. Interacts with the chaperonin GroEL.</text>
</comment>
<dbReference type="SMART" id="SM00883">
    <property type="entry name" value="Cpn10"/>
    <property type="match status" value="1"/>
</dbReference>
<dbReference type="InterPro" id="IPR018369">
    <property type="entry name" value="Chaprnonin_Cpn10_CS"/>
</dbReference>
<dbReference type="GO" id="GO:0046872">
    <property type="term" value="F:metal ion binding"/>
    <property type="evidence" value="ECO:0007669"/>
    <property type="project" value="TreeGrafter"/>
</dbReference>